<gene>
    <name evidence="2" type="primary">Dnah10_1</name>
    <name evidence="2" type="ORF">CHATOR_R15274</name>
</gene>
<evidence type="ECO:0000259" key="1">
    <source>
        <dbReference type="Pfam" id="PF08385"/>
    </source>
</evidence>
<dbReference type="InterPro" id="IPR013594">
    <property type="entry name" value="Dynein_heavy_tail"/>
</dbReference>
<protein>
    <submittedName>
        <fullName evidence="2">DYH10 protein</fullName>
    </submittedName>
</protein>
<feature type="domain" description="Dynein heavy chain tail" evidence="1">
    <location>
        <begin position="145"/>
        <end position="227"/>
    </location>
</feature>
<name>A0A7L0K444_CHATO</name>
<evidence type="ECO:0000313" key="3">
    <source>
        <dbReference type="Proteomes" id="UP000537522"/>
    </source>
</evidence>
<organism evidence="2 3">
    <name type="scientific">Chauna torquata</name>
    <name type="common">Southern screamer</name>
    <dbReference type="NCBI Taxonomy" id="30388"/>
    <lineage>
        <taxon>Eukaryota</taxon>
        <taxon>Metazoa</taxon>
        <taxon>Chordata</taxon>
        <taxon>Craniata</taxon>
        <taxon>Vertebrata</taxon>
        <taxon>Euteleostomi</taxon>
        <taxon>Archelosauria</taxon>
        <taxon>Archosauria</taxon>
        <taxon>Dinosauria</taxon>
        <taxon>Saurischia</taxon>
        <taxon>Theropoda</taxon>
        <taxon>Coelurosauria</taxon>
        <taxon>Aves</taxon>
        <taxon>Neognathae</taxon>
        <taxon>Galloanserae</taxon>
        <taxon>Anseriformes</taxon>
        <taxon>Anhimidae</taxon>
        <taxon>Chauna</taxon>
    </lineage>
</organism>
<dbReference type="EMBL" id="VXAL01011645">
    <property type="protein sequence ID" value="NXK51468.1"/>
    <property type="molecule type" value="Genomic_DNA"/>
</dbReference>
<reference evidence="2 3" key="1">
    <citation type="submission" date="2019-09" db="EMBL/GenBank/DDBJ databases">
        <title>Bird 10,000 Genomes (B10K) Project - Family phase.</title>
        <authorList>
            <person name="Zhang G."/>
        </authorList>
    </citation>
    <scope>NUCLEOTIDE SEQUENCE [LARGE SCALE GENOMIC DNA]</scope>
    <source>
        <strain evidence="2">B10K-DU-011-36</strain>
        <tissue evidence="2">Muscle</tissue>
    </source>
</reference>
<keyword evidence="3" id="KW-1185">Reference proteome</keyword>
<proteinExistence type="predicted"/>
<dbReference type="AlphaFoldDB" id="A0A7L0K444"/>
<comment type="caution">
    <text evidence="2">The sequence shown here is derived from an EMBL/GenBank/DDBJ whole genome shotgun (WGS) entry which is preliminary data.</text>
</comment>
<dbReference type="Pfam" id="PF08385">
    <property type="entry name" value="DHC_N1"/>
    <property type="match status" value="1"/>
</dbReference>
<feature type="non-terminal residue" evidence="2">
    <location>
        <position position="228"/>
    </location>
</feature>
<dbReference type="Proteomes" id="UP000537522">
    <property type="component" value="Unassembled WGS sequence"/>
</dbReference>
<sequence>LFQLTEQKADKVYFYVALDEIPEEFVSDVTVYFLRDTKETLAELNDLMEANEVLPKMIEFGLLTDDTLLMLKNVTSQVNTELAGKTEQSAESCNIQMRNELLMNVQKLLSIQQTVQQTEGEIKLDMPTINLDEEVSVLATVPAVVEALESCAMTWQKLISTALEEQLKRVPQGNGPLAEIDLWRERNATLTGLTEQTKLPGVEKVLAILQEAESEHIRDLQVVLSDLT</sequence>
<evidence type="ECO:0000313" key="2">
    <source>
        <dbReference type="EMBL" id="NXK51468.1"/>
    </source>
</evidence>
<feature type="non-terminal residue" evidence="2">
    <location>
        <position position="1"/>
    </location>
</feature>
<accession>A0A7L0K444</accession>